<dbReference type="PANTHER" id="PTHR12049">
    <property type="entry name" value="PROTEIN ARGININE METHYLTRANSFERASE NDUFAF7, MITOCHONDRIAL"/>
    <property type="match status" value="1"/>
</dbReference>
<dbReference type="EMBL" id="JAVRHS010000001">
    <property type="protein sequence ID" value="MDT0574659.1"/>
    <property type="molecule type" value="Genomic_DNA"/>
</dbReference>
<name>A0ABU2ZDI3_9SPHN</name>
<dbReference type="GO" id="GO:0032259">
    <property type="term" value="P:methylation"/>
    <property type="evidence" value="ECO:0007669"/>
    <property type="project" value="UniProtKB-KW"/>
</dbReference>
<comment type="caution">
    <text evidence="3">The sequence shown here is derived from an EMBL/GenBank/DDBJ whole genome shotgun (WGS) entry which is preliminary data.</text>
</comment>
<dbReference type="InterPro" id="IPR003788">
    <property type="entry name" value="NDUFAF7"/>
</dbReference>
<keyword evidence="4" id="KW-1185">Reference proteome</keyword>
<dbReference type="Gene3D" id="3.40.50.12710">
    <property type="match status" value="1"/>
</dbReference>
<gene>
    <name evidence="3" type="ORF">RM533_00510</name>
</gene>
<dbReference type="Pfam" id="PF02636">
    <property type="entry name" value="Methyltransf_28"/>
    <property type="match status" value="1"/>
</dbReference>
<reference evidence="3 4" key="1">
    <citation type="submission" date="2023-09" db="EMBL/GenBank/DDBJ databases">
        <authorList>
            <person name="Rey-Velasco X."/>
        </authorList>
    </citation>
    <scope>NUCLEOTIDE SEQUENCE [LARGE SCALE GENOMIC DNA]</scope>
    <source>
        <strain evidence="3 4">F390</strain>
    </source>
</reference>
<sequence>MAHANAHYYATRDPLGRAGDFITAPEISQLFGEMLGGWVADLVLRTAGATAIPRFAYVELGPGRGTLARDALRVIRTAHLAPEVHFIEGSPQLRKLQTQAVPDAIFHDSTATLPDNLPLLIIANEFFDALAVRQLVRTQDGWRERMVALEEERFIPVEGEQPMDAALASVQTDAPVGTIIETVPAAAAIMQDVAMAIARQGGAMLTVDYGYVQTRIGSTLQAVRNHRMVDPFFDPGNADLTAHVDFASLANVAQDAGCVLYGTVQQGVFLNRLGIKERAHALAAANPGQAKSVFSGLERLVDARDRQGMGRLFKVLGFGSPQWPPGAGFSPEENAGGTFA</sequence>
<evidence type="ECO:0000256" key="2">
    <source>
        <dbReference type="ARBA" id="ARBA00022679"/>
    </source>
</evidence>
<organism evidence="3 4">
    <name type="scientific">Croceicoccus esteveae</name>
    <dbReference type="NCBI Taxonomy" id="3075597"/>
    <lineage>
        <taxon>Bacteria</taxon>
        <taxon>Pseudomonadati</taxon>
        <taxon>Pseudomonadota</taxon>
        <taxon>Alphaproteobacteria</taxon>
        <taxon>Sphingomonadales</taxon>
        <taxon>Erythrobacteraceae</taxon>
        <taxon>Croceicoccus</taxon>
    </lineage>
</organism>
<dbReference type="Proteomes" id="UP001259803">
    <property type="component" value="Unassembled WGS sequence"/>
</dbReference>
<dbReference type="SUPFAM" id="SSF53335">
    <property type="entry name" value="S-adenosyl-L-methionine-dependent methyltransferases"/>
    <property type="match status" value="1"/>
</dbReference>
<evidence type="ECO:0000313" key="4">
    <source>
        <dbReference type="Proteomes" id="UP001259803"/>
    </source>
</evidence>
<dbReference type="PANTHER" id="PTHR12049:SF7">
    <property type="entry name" value="PROTEIN ARGININE METHYLTRANSFERASE NDUFAF7, MITOCHONDRIAL"/>
    <property type="match status" value="1"/>
</dbReference>
<evidence type="ECO:0000256" key="1">
    <source>
        <dbReference type="ARBA" id="ARBA00022603"/>
    </source>
</evidence>
<dbReference type="EC" id="2.1.1.-" evidence="3"/>
<protein>
    <submittedName>
        <fullName evidence="3">SAM-dependent methyltransferase</fullName>
        <ecNumber evidence="3">2.1.1.-</ecNumber>
    </submittedName>
</protein>
<dbReference type="InterPro" id="IPR029063">
    <property type="entry name" value="SAM-dependent_MTases_sf"/>
</dbReference>
<proteinExistence type="predicted"/>
<dbReference type="InterPro" id="IPR038375">
    <property type="entry name" value="NDUFAF7_sf"/>
</dbReference>
<dbReference type="GO" id="GO:0008168">
    <property type="term" value="F:methyltransferase activity"/>
    <property type="evidence" value="ECO:0007669"/>
    <property type="project" value="UniProtKB-KW"/>
</dbReference>
<accession>A0ABU2ZDI3</accession>
<evidence type="ECO:0000313" key="3">
    <source>
        <dbReference type="EMBL" id="MDT0574659.1"/>
    </source>
</evidence>
<keyword evidence="2 3" id="KW-0808">Transferase</keyword>
<keyword evidence="1 3" id="KW-0489">Methyltransferase</keyword>